<dbReference type="EMBL" id="MAEL01000054">
    <property type="protein sequence ID" value="KAF1302005.1"/>
    <property type="molecule type" value="Genomic_DNA"/>
</dbReference>
<sequence length="125" mass="14070">MDTYGLLKTAMQVANTRSELISTNIANVNTTNYKAKRVEFESELQKAIGQNDFHLKTTNKNHLRNDVTSIQPVVKENQTSSVKENGNNVDLDVEMLNQATNGLYYNALTAQLNGRLKMMNYVLSN</sequence>
<feature type="domain" description="Flagellar basal body rod protein N-terminal" evidence="7">
    <location>
        <begin position="9"/>
        <end position="34"/>
    </location>
</feature>
<organism evidence="8 9">
    <name type="scientific">Candidatus Enterococcus willemsii</name>
    <dbReference type="NCBI Taxonomy" id="1857215"/>
    <lineage>
        <taxon>Bacteria</taxon>
        <taxon>Bacillati</taxon>
        <taxon>Bacillota</taxon>
        <taxon>Bacilli</taxon>
        <taxon>Lactobacillales</taxon>
        <taxon>Enterococcaceae</taxon>
        <taxon>Enterococcus</taxon>
    </lineage>
</organism>
<comment type="similarity">
    <text evidence="2 6">Belongs to the flagella basal body rod proteins family.</text>
</comment>
<dbReference type="PANTHER" id="PTHR30435:SF19">
    <property type="entry name" value="FLAGELLAR BASAL-BODY ROD PROTEIN FLGG"/>
    <property type="match status" value="1"/>
</dbReference>
<evidence type="ECO:0000259" key="7">
    <source>
        <dbReference type="Pfam" id="PF00460"/>
    </source>
</evidence>
<keyword evidence="4 6" id="KW-0975">Bacterial flagellum</keyword>
<name>A0ABQ6YXE3_9ENTE</name>
<keyword evidence="9" id="KW-1185">Reference proteome</keyword>
<dbReference type="PANTHER" id="PTHR30435">
    <property type="entry name" value="FLAGELLAR PROTEIN"/>
    <property type="match status" value="1"/>
</dbReference>
<dbReference type="InterPro" id="IPR019776">
    <property type="entry name" value="Flagellar_basal_body_rod_CS"/>
</dbReference>
<dbReference type="Pfam" id="PF00460">
    <property type="entry name" value="Flg_bb_rod"/>
    <property type="match status" value="1"/>
</dbReference>
<keyword evidence="8" id="KW-0966">Cell projection</keyword>
<dbReference type="NCBIfam" id="TIGR01396">
    <property type="entry name" value="FlgB"/>
    <property type="match status" value="1"/>
</dbReference>
<evidence type="ECO:0000313" key="8">
    <source>
        <dbReference type="EMBL" id="KAF1302005.1"/>
    </source>
</evidence>
<keyword evidence="8" id="KW-0282">Flagellum</keyword>
<dbReference type="InterPro" id="IPR001444">
    <property type="entry name" value="Flag_bb_rod_N"/>
</dbReference>
<evidence type="ECO:0000256" key="1">
    <source>
        <dbReference type="ARBA" id="ARBA00004117"/>
    </source>
</evidence>
<protein>
    <recommendedName>
        <fullName evidence="3 6">Flagellar basal body rod protein FlgB</fullName>
    </recommendedName>
</protein>
<dbReference type="InterPro" id="IPR006300">
    <property type="entry name" value="FlgB"/>
</dbReference>
<comment type="subunit">
    <text evidence="6">The basal body constitutes a major portion of the flagellar organelle and consists of a number of rings mounted on a central rod.</text>
</comment>
<evidence type="ECO:0000256" key="2">
    <source>
        <dbReference type="ARBA" id="ARBA00009677"/>
    </source>
</evidence>
<dbReference type="PROSITE" id="PS00588">
    <property type="entry name" value="FLAGELLA_BB_ROD"/>
    <property type="match status" value="1"/>
</dbReference>
<accession>A0ABQ6YXE3</accession>
<evidence type="ECO:0000313" key="9">
    <source>
        <dbReference type="Proteomes" id="UP000782705"/>
    </source>
</evidence>
<evidence type="ECO:0000256" key="6">
    <source>
        <dbReference type="PIRNR" id="PIRNR002889"/>
    </source>
</evidence>
<dbReference type="Proteomes" id="UP000782705">
    <property type="component" value="Unassembled WGS sequence"/>
</dbReference>
<proteinExistence type="inferred from homology"/>
<dbReference type="PIRSF" id="PIRSF002889">
    <property type="entry name" value="Rod_FlgB"/>
    <property type="match status" value="1"/>
</dbReference>
<comment type="function">
    <text evidence="5 6">Structural component of flagellum, the bacterial motility apparatus. Part of the rod structure of flagellar basal body.</text>
</comment>
<evidence type="ECO:0000256" key="3">
    <source>
        <dbReference type="ARBA" id="ARBA00014376"/>
    </source>
</evidence>
<reference evidence="8 9" key="1">
    <citation type="submission" date="2016-06" db="EMBL/GenBank/DDBJ databases">
        <title>Four novel species of enterococci isolated from chicken manure.</title>
        <authorList>
            <person name="Van Tyne D."/>
        </authorList>
    </citation>
    <scope>NUCLEOTIDE SEQUENCE [LARGE SCALE GENOMIC DNA]</scope>
    <source>
        <strain evidence="8 9">CU12B</strain>
    </source>
</reference>
<keyword evidence="8" id="KW-0969">Cilium</keyword>
<evidence type="ECO:0000256" key="4">
    <source>
        <dbReference type="ARBA" id="ARBA00023143"/>
    </source>
</evidence>
<dbReference type="RefSeq" id="WP_161902986.1">
    <property type="nucleotide sequence ID" value="NZ_MAEL01000054.1"/>
</dbReference>
<comment type="subcellular location">
    <subcellularLocation>
        <location evidence="1 6">Bacterial flagellum basal body</location>
    </subcellularLocation>
</comment>
<gene>
    <name evidence="8" type="ORF">BAU17_01145</name>
</gene>
<evidence type="ECO:0000256" key="5">
    <source>
        <dbReference type="ARBA" id="ARBA00024934"/>
    </source>
</evidence>
<comment type="caution">
    <text evidence="8">The sequence shown here is derived from an EMBL/GenBank/DDBJ whole genome shotgun (WGS) entry which is preliminary data.</text>
</comment>